<evidence type="ECO:0000256" key="6">
    <source>
        <dbReference type="ARBA" id="ARBA00023136"/>
    </source>
</evidence>
<keyword evidence="11" id="KW-1185">Reference proteome</keyword>
<dbReference type="Gene3D" id="3.40.50.300">
    <property type="entry name" value="P-loop containing nucleotide triphosphate hydrolases"/>
    <property type="match status" value="1"/>
</dbReference>
<dbReference type="Proteomes" id="UP001501734">
    <property type="component" value="Unassembled WGS sequence"/>
</dbReference>
<evidence type="ECO:0000256" key="4">
    <source>
        <dbReference type="ARBA" id="ARBA00022840"/>
    </source>
</evidence>
<dbReference type="Pfam" id="PF00005">
    <property type="entry name" value="ABC_tran"/>
    <property type="match status" value="1"/>
</dbReference>
<sequence>MNNDETIKNNQSMVGSFKRIWPYLRNYKGRTFTALFLVFTQVITNVLEPFIFGLIITEISSNVLDMIKGVPSAGLNYSYIYTIIIIYFVRGLINQVSAFGSNYYMTEAVQNMTFDLRADITNKMNRLPISYFDRHQFGNILNRITNDVDTIANAFQVSLLQVFNAILQLIFVIAMMLWIQWQFALIMFVVIPLSGYIAKFIIGKSQIHFKQQADVLGRMNGFVQENLTGFNEIKLYGREHHSSEEFRTITAKLNAVGFKASFTSGLIRPLITFVAHSAYVVIALFGGLLTLAGRLTIGNLQAFTQYVWQINQPMQMLSQLSGLIQSAAAAINRVYELLDVEEETQAYSQTIDRPVTGEVSFDNVSFSYDPEKPLIQNFNVNVTPGETIAIVGPTGAGKTTMINLLMRFYDIDQGKIMIDGMDIRSLPRQQYHSQFGMVLQDTWLFEGTIKENLRFGNLNATDEEIIEAAKVTNVDHFIRTLPGGYDMQLNQESSNISQGQKQLLTIARALLSDPKILILDEATSSVDTRLEILIQKAMDRLMKGRTSFVIAHRLSTIQDADRILVMDNGQIIEQGNHHELLKQGGFYSQLYQSQFAE</sequence>
<dbReference type="PROSITE" id="PS00211">
    <property type="entry name" value="ABC_TRANSPORTER_1"/>
    <property type="match status" value="1"/>
</dbReference>
<evidence type="ECO:0000259" key="8">
    <source>
        <dbReference type="PROSITE" id="PS50893"/>
    </source>
</evidence>
<dbReference type="PROSITE" id="PS50893">
    <property type="entry name" value="ABC_TRANSPORTER_2"/>
    <property type="match status" value="1"/>
</dbReference>
<feature type="domain" description="ABC transporter" evidence="8">
    <location>
        <begin position="359"/>
        <end position="593"/>
    </location>
</feature>
<dbReference type="RefSeq" id="WP_344910596.1">
    <property type="nucleotide sequence ID" value="NZ_BAABDL010000043.1"/>
</dbReference>
<accession>A0ABP7VC51</accession>
<keyword evidence="6 7" id="KW-0472">Membrane</keyword>
<dbReference type="PROSITE" id="PS50929">
    <property type="entry name" value="ABC_TM1F"/>
    <property type="match status" value="1"/>
</dbReference>
<keyword evidence="3" id="KW-0547">Nucleotide-binding</keyword>
<dbReference type="CDD" id="cd03254">
    <property type="entry name" value="ABCC_Glucan_exporter_like"/>
    <property type="match status" value="1"/>
</dbReference>
<feature type="transmembrane region" description="Helical" evidence="7">
    <location>
        <begin position="76"/>
        <end position="93"/>
    </location>
</feature>
<name>A0ABP7VC51_9BACI</name>
<evidence type="ECO:0000256" key="7">
    <source>
        <dbReference type="SAM" id="Phobius"/>
    </source>
</evidence>
<dbReference type="InterPro" id="IPR039421">
    <property type="entry name" value="Type_1_exporter"/>
</dbReference>
<feature type="transmembrane region" description="Helical" evidence="7">
    <location>
        <begin position="270"/>
        <end position="292"/>
    </location>
</feature>
<dbReference type="InterPro" id="IPR003439">
    <property type="entry name" value="ABC_transporter-like_ATP-bd"/>
</dbReference>
<comment type="caution">
    <text evidence="10">The sequence shown here is derived from an EMBL/GenBank/DDBJ whole genome shotgun (WGS) entry which is preliminary data.</text>
</comment>
<keyword evidence="5 7" id="KW-1133">Transmembrane helix</keyword>
<dbReference type="InterPro" id="IPR027417">
    <property type="entry name" value="P-loop_NTPase"/>
</dbReference>
<dbReference type="PANTHER" id="PTHR43394:SF1">
    <property type="entry name" value="ATP-BINDING CASSETTE SUB-FAMILY B MEMBER 10, MITOCHONDRIAL"/>
    <property type="match status" value="1"/>
</dbReference>
<comment type="subcellular location">
    <subcellularLocation>
        <location evidence="1">Cell membrane</location>
        <topology evidence="1">Multi-pass membrane protein</topology>
    </subcellularLocation>
</comment>
<feature type="domain" description="ABC transmembrane type-1" evidence="9">
    <location>
        <begin position="32"/>
        <end position="326"/>
    </location>
</feature>
<evidence type="ECO:0000256" key="2">
    <source>
        <dbReference type="ARBA" id="ARBA00022692"/>
    </source>
</evidence>
<dbReference type="Pfam" id="PF00664">
    <property type="entry name" value="ABC_membrane"/>
    <property type="match status" value="1"/>
</dbReference>
<dbReference type="CDD" id="cd18547">
    <property type="entry name" value="ABC_6TM_Tm288_like"/>
    <property type="match status" value="1"/>
</dbReference>
<keyword evidence="4 10" id="KW-0067">ATP-binding</keyword>
<dbReference type="InterPro" id="IPR003593">
    <property type="entry name" value="AAA+_ATPase"/>
</dbReference>
<dbReference type="SMART" id="SM00382">
    <property type="entry name" value="AAA"/>
    <property type="match status" value="1"/>
</dbReference>
<reference evidence="11" key="1">
    <citation type="journal article" date="2019" name="Int. J. Syst. Evol. Microbiol.">
        <title>The Global Catalogue of Microorganisms (GCM) 10K type strain sequencing project: providing services to taxonomists for standard genome sequencing and annotation.</title>
        <authorList>
            <consortium name="The Broad Institute Genomics Platform"/>
            <consortium name="The Broad Institute Genome Sequencing Center for Infectious Disease"/>
            <person name="Wu L."/>
            <person name="Ma J."/>
        </authorList>
    </citation>
    <scope>NUCLEOTIDE SEQUENCE [LARGE SCALE GENOMIC DNA]</scope>
    <source>
        <strain evidence="11">JCM 17250</strain>
    </source>
</reference>
<dbReference type="EMBL" id="BAABDL010000043">
    <property type="protein sequence ID" value="GAA4063799.1"/>
    <property type="molecule type" value="Genomic_DNA"/>
</dbReference>
<dbReference type="SUPFAM" id="SSF52540">
    <property type="entry name" value="P-loop containing nucleoside triphosphate hydrolases"/>
    <property type="match status" value="1"/>
</dbReference>
<dbReference type="Gene3D" id="1.20.1560.10">
    <property type="entry name" value="ABC transporter type 1, transmembrane domain"/>
    <property type="match status" value="1"/>
</dbReference>
<gene>
    <name evidence="10" type="ORF">GCM10022410_08150</name>
</gene>
<evidence type="ECO:0000313" key="10">
    <source>
        <dbReference type="EMBL" id="GAA4063799.1"/>
    </source>
</evidence>
<dbReference type="PANTHER" id="PTHR43394">
    <property type="entry name" value="ATP-DEPENDENT PERMEASE MDL1, MITOCHONDRIAL"/>
    <property type="match status" value="1"/>
</dbReference>
<dbReference type="InterPro" id="IPR017871">
    <property type="entry name" value="ABC_transporter-like_CS"/>
</dbReference>
<feature type="transmembrane region" description="Helical" evidence="7">
    <location>
        <begin position="159"/>
        <end position="179"/>
    </location>
</feature>
<dbReference type="InterPro" id="IPR036640">
    <property type="entry name" value="ABC1_TM_sf"/>
</dbReference>
<feature type="transmembrane region" description="Helical" evidence="7">
    <location>
        <begin position="34"/>
        <end position="56"/>
    </location>
</feature>
<organism evidence="10 11">
    <name type="scientific">Amphibacillus indicireducens</name>
    <dbReference type="NCBI Taxonomy" id="1076330"/>
    <lineage>
        <taxon>Bacteria</taxon>
        <taxon>Bacillati</taxon>
        <taxon>Bacillota</taxon>
        <taxon>Bacilli</taxon>
        <taxon>Bacillales</taxon>
        <taxon>Bacillaceae</taxon>
        <taxon>Amphibacillus</taxon>
    </lineage>
</organism>
<feature type="transmembrane region" description="Helical" evidence="7">
    <location>
        <begin position="185"/>
        <end position="202"/>
    </location>
</feature>
<evidence type="ECO:0000256" key="5">
    <source>
        <dbReference type="ARBA" id="ARBA00022989"/>
    </source>
</evidence>
<evidence type="ECO:0000259" key="9">
    <source>
        <dbReference type="PROSITE" id="PS50929"/>
    </source>
</evidence>
<evidence type="ECO:0000313" key="11">
    <source>
        <dbReference type="Proteomes" id="UP001501734"/>
    </source>
</evidence>
<proteinExistence type="predicted"/>
<dbReference type="SUPFAM" id="SSF90123">
    <property type="entry name" value="ABC transporter transmembrane region"/>
    <property type="match status" value="1"/>
</dbReference>
<evidence type="ECO:0000256" key="3">
    <source>
        <dbReference type="ARBA" id="ARBA00022741"/>
    </source>
</evidence>
<evidence type="ECO:0000256" key="1">
    <source>
        <dbReference type="ARBA" id="ARBA00004651"/>
    </source>
</evidence>
<dbReference type="GO" id="GO:0005524">
    <property type="term" value="F:ATP binding"/>
    <property type="evidence" value="ECO:0007669"/>
    <property type="project" value="UniProtKB-KW"/>
</dbReference>
<keyword evidence="2 7" id="KW-0812">Transmembrane</keyword>
<dbReference type="InterPro" id="IPR011527">
    <property type="entry name" value="ABC1_TM_dom"/>
</dbReference>
<protein>
    <submittedName>
        <fullName evidence="10">ABC transporter ATP-binding protein</fullName>
    </submittedName>
</protein>